<dbReference type="GO" id="GO:0016758">
    <property type="term" value="F:hexosyltransferase activity"/>
    <property type="evidence" value="ECO:0007669"/>
    <property type="project" value="UniProtKB-ARBA"/>
</dbReference>
<dbReference type="AlphaFoldDB" id="B5L3G2"/>
<reference evidence="2" key="1">
    <citation type="journal article" date="2008" name="FEMS Microbiol. Rev.">
        <title>Structure and genetics of Shigella O antigens.</title>
        <authorList>
            <person name="Liu B."/>
            <person name="Knirel Y.A."/>
            <person name="Feng L."/>
            <person name="Perepelov A.V."/>
            <person name="Senchenkova S.N."/>
            <person name="Wang Q."/>
            <person name="Reeves P.R."/>
            <person name="Wang L."/>
        </authorList>
    </citation>
    <scope>NUCLEOTIDE SEQUENCE</scope>
</reference>
<evidence type="ECO:0000313" key="2">
    <source>
        <dbReference type="EMBL" id="ACA24832.1"/>
    </source>
</evidence>
<dbReference type="Gene3D" id="3.90.550.10">
    <property type="entry name" value="Spore Coat Polysaccharide Biosynthesis Protein SpsA, Chain A"/>
    <property type="match status" value="1"/>
</dbReference>
<dbReference type="PANTHER" id="PTHR22916:SF3">
    <property type="entry name" value="UDP-GLCNAC:BETAGAL BETA-1,3-N-ACETYLGLUCOSAMINYLTRANSFERASE-LIKE PROTEIN 1"/>
    <property type="match status" value="1"/>
</dbReference>
<dbReference type="EMBL" id="EU294171">
    <property type="protein sequence ID" value="ACA24832.1"/>
    <property type="molecule type" value="Genomic_DNA"/>
</dbReference>
<dbReference type="CAZy" id="GT2">
    <property type="family name" value="Glycosyltransferase Family 2"/>
</dbReference>
<sequence length="294" mass="34877">MKRIAILLAAYNGARWLEEQISSILQQTNVEVTIYVSIDLSNDETYLLVSKLALKEPRIIILPYGDIYGGAAKNFYRLICEVDYENYDYIALSDQDDVWRKNKLERACEFLKNNDFYSSNVIAFWENGKQALITKSQDKVAFDHFFESAGPGCTFVFKREYALQLKRFLMINKHAMDVELHDWLIYAFARENNLKWHIDSYPGMYYRQHKNNQVGANNSLKAIIKRIRLIKSGWYRNEIIKILNLFEQSDIPFRDNLCNKNYFTSLFLLKYIYMIRRRRKDRAFLVLMIILGLF</sequence>
<proteinExistence type="predicted"/>
<evidence type="ECO:0000259" key="1">
    <source>
        <dbReference type="Pfam" id="PF00535"/>
    </source>
</evidence>
<dbReference type="Pfam" id="PF00535">
    <property type="entry name" value="Glycos_transf_2"/>
    <property type="match status" value="1"/>
</dbReference>
<dbReference type="SUPFAM" id="SSF53448">
    <property type="entry name" value="Nucleotide-diphospho-sugar transferases"/>
    <property type="match status" value="1"/>
</dbReference>
<organism evidence="2">
    <name type="scientific">Escherichia coli</name>
    <dbReference type="NCBI Taxonomy" id="562"/>
    <lineage>
        <taxon>Bacteria</taxon>
        <taxon>Pseudomonadati</taxon>
        <taxon>Pseudomonadota</taxon>
        <taxon>Gammaproteobacteria</taxon>
        <taxon>Enterobacterales</taxon>
        <taxon>Enterobacteriaceae</taxon>
        <taxon>Escherichia</taxon>
    </lineage>
</organism>
<dbReference type="PATRIC" id="fig|562.10472.peg.2008"/>
<dbReference type="InterPro" id="IPR001173">
    <property type="entry name" value="Glyco_trans_2-like"/>
</dbReference>
<protein>
    <submittedName>
        <fullName evidence="2">WbsY</fullName>
    </submittedName>
</protein>
<dbReference type="InterPro" id="IPR029044">
    <property type="entry name" value="Nucleotide-diphossugar_trans"/>
</dbReference>
<dbReference type="RefSeq" id="WP_000820794.1">
    <property type="nucleotide sequence ID" value="NZ_AP027622.1"/>
</dbReference>
<feature type="domain" description="Glycosyltransferase 2-like" evidence="1">
    <location>
        <begin position="6"/>
        <end position="129"/>
    </location>
</feature>
<accession>B5L3G2</accession>
<name>B5L3G2_ECOLX</name>
<gene>
    <name evidence="2" type="primary">wbsY</name>
</gene>
<dbReference type="PANTHER" id="PTHR22916">
    <property type="entry name" value="GLYCOSYLTRANSFERASE"/>
    <property type="match status" value="1"/>
</dbReference>